<dbReference type="PANTHER" id="PTHR43794">
    <property type="entry name" value="AMINOHYDROLASE SSNA-RELATED"/>
    <property type="match status" value="1"/>
</dbReference>
<gene>
    <name evidence="3" type="ORF">UFOPK2809_00340</name>
</gene>
<dbReference type="PANTHER" id="PTHR43794:SF11">
    <property type="entry name" value="AMIDOHYDROLASE-RELATED DOMAIN-CONTAINING PROTEIN"/>
    <property type="match status" value="1"/>
</dbReference>
<dbReference type="SUPFAM" id="SSF51556">
    <property type="entry name" value="Metallo-dependent hydrolases"/>
    <property type="match status" value="1"/>
</dbReference>
<dbReference type="Pfam" id="PF01979">
    <property type="entry name" value="Amidohydro_1"/>
    <property type="match status" value="1"/>
</dbReference>
<dbReference type="GO" id="GO:0016810">
    <property type="term" value="F:hydrolase activity, acting on carbon-nitrogen (but not peptide) bonds"/>
    <property type="evidence" value="ECO:0007669"/>
    <property type="project" value="InterPro"/>
</dbReference>
<accession>A0A6J6T1U0</accession>
<protein>
    <submittedName>
        <fullName evidence="3">Unannotated protein</fullName>
    </submittedName>
</protein>
<evidence type="ECO:0000313" key="3">
    <source>
        <dbReference type="EMBL" id="CAB4740893.1"/>
    </source>
</evidence>
<dbReference type="InterPro" id="IPR032466">
    <property type="entry name" value="Metal_Hydrolase"/>
</dbReference>
<sequence>MRSRRRELSLHQATVKEAKLVQLVVQNAAVIVTDWSSAPILNGWIAISDGKVSEIGTGASPNAPETIDADGCLVYPGAVAAHHHLFQGTSRGVSSPGGLLGWLGTQYRAWARLTPADVESAALASLSLLALGGCTTVASFEYIHPVGSDFVTPVVSAAEKIGLRLLYVRGCAPRLEGELADQLESVGVDLTRLREPEDVALARTREVLSRPQSDRLRWACGPTTPIIDDGGSFQRELNKIADEFEVGIHTHFHPLPGQLADGESAFDFASRLGLIRHGNWFAHGSRLSTNDVAALGDAGVGVVHCPSCSLQLGYDIPPLADWAAANDRLAVSVDGAASNDRGSMLLESQLAWQAQRARFGGAPNLLSANQALGLTTAGGARAINWPELGGLAVGRPADLAIVDFGSIDYAGIPLSERAKPAELLMKVYAGAPVRDLIVGERIVLRQGKFVSIDLSAVITAANGTAEALHGR</sequence>
<reference evidence="3" key="1">
    <citation type="submission" date="2020-05" db="EMBL/GenBank/DDBJ databases">
        <authorList>
            <person name="Chiriac C."/>
            <person name="Salcher M."/>
            <person name="Ghai R."/>
            <person name="Kavagutti S V."/>
        </authorList>
    </citation>
    <scope>NUCLEOTIDE SEQUENCE</scope>
</reference>
<dbReference type="EMBL" id="CAEZZA010000030">
    <property type="protein sequence ID" value="CAB4740893.1"/>
    <property type="molecule type" value="Genomic_DNA"/>
</dbReference>
<feature type="domain" description="Amidohydrolase-related" evidence="2">
    <location>
        <begin position="74"/>
        <end position="408"/>
    </location>
</feature>
<name>A0A6J6T1U0_9ZZZZ</name>
<dbReference type="InterPro" id="IPR011059">
    <property type="entry name" value="Metal-dep_hydrolase_composite"/>
</dbReference>
<organism evidence="3">
    <name type="scientific">freshwater metagenome</name>
    <dbReference type="NCBI Taxonomy" id="449393"/>
    <lineage>
        <taxon>unclassified sequences</taxon>
        <taxon>metagenomes</taxon>
        <taxon>ecological metagenomes</taxon>
    </lineage>
</organism>
<evidence type="ECO:0000256" key="1">
    <source>
        <dbReference type="ARBA" id="ARBA00022801"/>
    </source>
</evidence>
<keyword evidence="1" id="KW-0378">Hydrolase</keyword>
<proteinExistence type="predicted"/>
<dbReference type="AlphaFoldDB" id="A0A6J6T1U0"/>
<dbReference type="InterPro" id="IPR006680">
    <property type="entry name" value="Amidohydro-rel"/>
</dbReference>
<dbReference type="SUPFAM" id="SSF51338">
    <property type="entry name" value="Composite domain of metallo-dependent hydrolases"/>
    <property type="match status" value="1"/>
</dbReference>
<evidence type="ECO:0000259" key="2">
    <source>
        <dbReference type="Pfam" id="PF01979"/>
    </source>
</evidence>
<dbReference type="Gene3D" id="3.20.20.140">
    <property type="entry name" value="Metal-dependent hydrolases"/>
    <property type="match status" value="1"/>
</dbReference>
<dbReference type="Gene3D" id="2.30.40.10">
    <property type="entry name" value="Urease, subunit C, domain 1"/>
    <property type="match status" value="1"/>
</dbReference>
<dbReference type="InterPro" id="IPR050287">
    <property type="entry name" value="MTA/SAH_deaminase"/>
</dbReference>